<evidence type="ECO:0000313" key="5">
    <source>
        <dbReference type="EMBL" id="EOQ99012.1"/>
    </source>
</evidence>
<evidence type="ECO:0000256" key="3">
    <source>
        <dbReference type="SAM" id="Phobius"/>
    </source>
</evidence>
<feature type="transmembrane region" description="Helical" evidence="3">
    <location>
        <begin position="1074"/>
        <end position="1092"/>
    </location>
</feature>
<name>R9AA67_WALI9</name>
<dbReference type="RefSeq" id="XP_009270067.1">
    <property type="nucleotide sequence ID" value="XM_009271792.1"/>
</dbReference>
<protein>
    <submittedName>
        <fullName evidence="5">Putative actin-related protein 8</fullName>
    </submittedName>
</protein>
<reference evidence="6" key="1">
    <citation type="journal article" date="2013" name="BMC Genomics">
        <title>Genome and transcriptome sequencing of the halophilic fungus Wallemia ichthyophaga: haloadaptations present and absent.</title>
        <authorList>
            <person name="Zajc J."/>
            <person name="Liu Y."/>
            <person name="Dai W."/>
            <person name="Yang Z."/>
            <person name="Hu J."/>
            <person name="Gostincar C."/>
            <person name="Gunde-Cimerman N."/>
        </authorList>
    </citation>
    <scope>NUCLEOTIDE SEQUENCE [LARGE SCALE GENOMIC DNA]</scope>
    <source>
        <strain evidence="6">EXF-994 / CBS 113033</strain>
    </source>
</reference>
<dbReference type="CDD" id="cd10206">
    <property type="entry name" value="ASKHA_NBD_Arp8-like"/>
    <property type="match status" value="1"/>
</dbReference>
<dbReference type="OrthoDB" id="5572108at2759"/>
<dbReference type="Pfam" id="PF04982">
    <property type="entry name" value="TM_HPP"/>
    <property type="match status" value="1"/>
</dbReference>
<dbReference type="Pfam" id="PF00022">
    <property type="entry name" value="Actin"/>
    <property type="match status" value="1"/>
</dbReference>
<organism evidence="5 6">
    <name type="scientific">Wallemia ichthyophaga (strain EXF-994 / CBS 113033)</name>
    <dbReference type="NCBI Taxonomy" id="1299270"/>
    <lineage>
        <taxon>Eukaryota</taxon>
        <taxon>Fungi</taxon>
        <taxon>Dikarya</taxon>
        <taxon>Basidiomycota</taxon>
        <taxon>Wallemiomycotina</taxon>
        <taxon>Wallemiomycetes</taxon>
        <taxon>Wallemiales</taxon>
        <taxon>Wallemiaceae</taxon>
        <taxon>Wallemia</taxon>
    </lineage>
</organism>
<dbReference type="EMBL" id="KE007245">
    <property type="protein sequence ID" value="EOQ99012.1"/>
    <property type="molecule type" value="Genomic_DNA"/>
</dbReference>
<feature type="transmembrane region" description="Helical" evidence="3">
    <location>
        <begin position="959"/>
        <end position="976"/>
    </location>
</feature>
<feature type="compositionally biased region" description="Low complexity" evidence="2">
    <location>
        <begin position="339"/>
        <end position="354"/>
    </location>
</feature>
<dbReference type="PANTHER" id="PTHR33741">
    <property type="entry name" value="TRANSMEMBRANE PROTEIN DDB_G0269096-RELATED"/>
    <property type="match status" value="1"/>
</dbReference>
<evidence type="ECO:0000256" key="2">
    <source>
        <dbReference type="SAM" id="MobiDB-lite"/>
    </source>
</evidence>
<dbReference type="InterPro" id="IPR004000">
    <property type="entry name" value="Actin"/>
</dbReference>
<dbReference type="SUPFAM" id="SSF53067">
    <property type="entry name" value="Actin-like ATPase domain"/>
    <property type="match status" value="1"/>
</dbReference>
<dbReference type="InterPro" id="IPR007065">
    <property type="entry name" value="HPP"/>
</dbReference>
<feature type="transmembrane region" description="Helical" evidence="3">
    <location>
        <begin position="932"/>
        <end position="953"/>
    </location>
</feature>
<feature type="region of interest" description="Disordered" evidence="2">
    <location>
        <begin position="54"/>
        <end position="74"/>
    </location>
</feature>
<feature type="transmembrane region" description="Helical" evidence="3">
    <location>
        <begin position="988"/>
        <end position="1006"/>
    </location>
</feature>
<dbReference type="InterPro" id="IPR043129">
    <property type="entry name" value="ATPase_NBD"/>
</dbReference>
<keyword evidence="3" id="KW-0472">Membrane</keyword>
<proteinExistence type="inferred from homology"/>
<accession>R9AA67</accession>
<feature type="domain" description="HPP transmembrane region" evidence="4">
    <location>
        <begin position="929"/>
        <end position="1101"/>
    </location>
</feature>
<evidence type="ECO:0000259" key="4">
    <source>
        <dbReference type="Pfam" id="PF04982"/>
    </source>
</evidence>
<evidence type="ECO:0000313" key="6">
    <source>
        <dbReference type="Proteomes" id="UP000014064"/>
    </source>
</evidence>
<dbReference type="InterPro" id="IPR058581">
    <property type="entry name" value="TM_HPP"/>
</dbReference>
<feature type="region of interest" description="Disordered" evidence="2">
    <location>
        <begin position="334"/>
        <end position="354"/>
    </location>
</feature>
<dbReference type="GeneID" id="20375479"/>
<keyword evidence="3" id="KW-1133">Transmembrane helix</keyword>
<dbReference type="eggNOG" id="KOG0797">
    <property type="taxonomic scope" value="Eukaryota"/>
</dbReference>
<keyword evidence="6" id="KW-1185">Reference proteome</keyword>
<dbReference type="STRING" id="1299270.R9AA67"/>
<dbReference type="Proteomes" id="UP000014064">
    <property type="component" value="Unassembled WGS sequence"/>
</dbReference>
<dbReference type="KEGG" id="wic:J056_002527"/>
<feature type="compositionally biased region" description="Low complexity" evidence="2">
    <location>
        <begin position="59"/>
        <end position="74"/>
    </location>
</feature>
<evidence type="ECO:0000256" key="1">
    <source>
        <dbReference type="RuleBase" id="RU000487"/>
    </source>
</evidence>
<dbReference type="PANTHER" id="PTHR33741:SF5">
    <property type="entry name" value="TRANSMEMBRANE PROTEIN DDB_G0269096-RELATED"/>
    <property type="match status" value="1"/>
</dbReference>
<keyword evidence="3" id="KW-0812">Transmembrane</keyword>
<dbReference type="HOGENOM" id="CLU_281771_0_0_1"/>
<dbReference type="SMART" id="SM00268">
    <property type="entry name" value="ACTIN"/>
    <property type="match status" value="1"/>
</dbReference>
<gene>
    <name evidence="5" type="ORF">J056_002527</name>
</gene>
<comment type="similarity">
    <text evidence="1">Belongs to the actin family.</text>
</comment>
<dbReference type="Gene3D" id="3.30.420.40">
    <property type="match status" value="3"/>
</dbReference>
<dbReference type="Gene3D" id="3.90.640.10">
    <property type="entry name" value="Actin, Chain A, domain 4"/>
    <property type="match status" value="1"/>
</dbReference>
<sequence>MEAHKRKLGEDSHEYTKYQRTLIIQPGSTFIRIAQSDADKPLLIPSIIARKKSVESDSRGSSSSHSPHTSLNTSQYTTTLSAISNDLNNALKANKLVSNPQGQSQSISFNQQVVPEVLPSHLNSSDQYIDSNIDSSFLPSVLVGENVFKLTDSAKQFYDIKRPFLGGDFNTQDYSSLSLLLADIDTLLSNILTNIFIYPLSHCQIEIQIDKDVVYANNHSQQHLNPTTYPEPRLDESSLKFTNYTPIPYLNTKNVSSNYLKSDNQSWSSNKYIQLSINDRMEAHKRKLGEDSHEYTKYQRTLIIQPGSTFIRIAQSDADKPLLIPSIIARKKSVESDSRGSSSSHSPHTSLNTSQYTTTLSAISNDLNNALKANKLVSNPQGQSQSISFNQQVVPEVLPSHLNSSDQYIDSNIDSSFLPSVLVGENVFKLTDSAKQFYDIKRPFLGGDFNTQDYSSLSLLLADIDTLLSNILTNIFSFTLSDIKSLSIALIIPNSYTATYVTEMTNVILNLVGCKQILLIQEANGTAFGCGLSSACVVDIGAQKTSIACVEEGVVIPESRMELAYGGDDITLFFHQLLIDAAFPYQPTNMADAGDWNIFENLKERACTLNESDLAITTHDFIVRKPNENSKKYSVRVYEDGIKAPNLLFHPQLVNFSEKHRASHKLWGDAPQTLDIGSGSVSQAMQISTINRVGSIEKDKKGARGKEKYTTEKTSMECEKDKDVLIESSKLPLHLAILNSISTTTTEERIKKFCTSLVLTGGGGHLKGVNQALEVKLKDALQLSPQYGFVDRVQHVPPPKDVHSQFLAWCGVSTLSKLEVANELWVGVEDFNALGLKALKDRTYLLSFWFVNSASLEPRCWIESIRDDRSMRTLNPFKILDKKFCRASQSERWLARLPAPISHFLGYRSVDTDIPTPLFPAFRKIPNEVETLVFGWIGSFVGIALLVGVFSYSDSLVGWNPYVVPSMGASCVLLFGSFESPLAQPRNLVFGHFLSGLTGVIFQRLFALNDGYTPSTTVFPDAMEVGQLTWLAASLATGTAVVVMQITGTIHPPAGATALIAITNPTAVSASWRFLYNLLVSTLLMLGWALFWNNLGTRRYPIWWISEDKKH</sequence>
<dbReference type="AlphaFoldDB" id="R9AA67"/>